<feature type="compositionally biased region" description="Polar residues" evidence="1">
    <location>
        <begin position="16"/>
        <end position="31"/>
    </location>
</feature>
<proteinExistence type="predicted"/>
<reference evidence="2" key="1">
    <citation type="submission" date="2024-05" db="EMBL/GenBank/DDBJ databases">
        <title>Planctomycetes of the genus Singulisphaera possess chitinolytic capabilities.</title>
        <authorList>
            <person name="Ivanova A."/>
        </authorList>
    </citation>
    <scope>NUCLEOTIDE SEQUENCE</scope>
    <source>
        <strain evidence="2">Ch08T</strain>
    </source>
</reference>
<dbReference type="EMBL" id="CP155447">
    <property type="protein sequence ID" value="XBH00766.1"/>
    <property type="molecule type" value="Genomic_DNA"/>
</dbReference>
<sequence>MSSETHDPALDVPRSDASSSGLHEPGTSPTTEGEKDPSLPLPPYSSSSGDELNRLLAESITQPAPDPFLGAFSTTEPEPRLVPEPELPPDPVEPSSPEASALVSAFPPSNPEVLELPPGLNPSSREQLPSESGPAGSFDALLALAALTGLDPSEPSPVESVAEFQVPLAIRLDGPSPPKTGDSVPDEDDEEDDEELPHRGRSWPNLLLFSYASAVTLGLLWVLFSGRKLREGEEADLFPAAENRLDPGRRADQSRKWVPPLPIAEDHLTKLGQPIRSGSLEVTPLTIALGSVELEQTFDESEYRGGGANALKLKVKLKNVSSDSIFVPLDEAFLRERDRGGPDSFIESAKGGPIAMYPLAVDSEWSIRGQTFKELQPGESYVTWLVSAPDVSDRLSPQMTWRVRLRTGIDQTDTLGVRFRQDEVSRAHK</sequence>
<feature type="compositionally biased region" description="Acidic residues" evidence="1">
    <location>
        <begin position="184"/>
        <end position="195"/>
    </location>
</feature>
<organism evidence="2">
    <name type="scientific">Singulisphaera sp. Ch08</name>
    <dbReference type="NCBI Taxonomy" id="3120278"/>
    <lineage>
        <taxon>Bacteria</taxon>
        <taxon>Pseudomonadati</taxon>
        <taxon>Planctomycetota</taxon>
        <taxon>Planctomycetia</taxon>
        <taxon>Isosphaerales</taxon>
        <taxon>Isosphaeraceae</taxon>
        <taxon>Singulisphaera</taxon>
    </lineage>
</organism>
<evidence type="ECO:0008006" key="3">
    <source>
        <dbReference type="Google" id="ProtNLM"/>
    </source>
</evidence>
<evidence type="ECO:0000256" key="1">
    <source>
        <dbReference type="SAM" id="MobiDB-lite"/>
    </source>
</evidence>
<feature type="region of interest" description="Disordered" evidence="1">
    <location>
        <begin position="169"/>
        <end position="199"/>
    </location>
</feature>
<feature type="region of interest" description="Disordered" evidence="1">
    <location>
        <begin position="1"/>
        <end position="136"/>
    </location>
</feature>
<feature type="compositionally biased region" description="Pro residues" evidence="1">
    <location>
        <begin position="84"/>
        <end position="94"/>
    </location>
</feature>
<accession>A0AAU7C7L2</accession>
<feature type="compositionally biased region" description="Polar residues" evidence="1">
    <location>
        <begin position="121"/>
        <end position="130"/>
    </location>
</feature>
<dbReference type="RefSeq" id="WP_406693437.1">
    <property type="nucleotide sequence ID" value="NZ_CP155447.1"/>
</dbReference>
<dbReference type="AlphaFoldDB" id="A0AAU7C7L2"/>
<gene>
    <name evidence="2" type="ORF">V5E97_20645</name>
</gene>
<evidence type="ECO:0000313" key="2">
    <source>
        <dbReference type="EMBL" id="XBH00766.1"/>
    </source>
</evidence>
<name>A0AAU7C7L2_9BACT</name>
<protein>
    <recommendedName>
        <fullName evidence="3">DUF4352 domain-containing protein</fullName>
    </recommendedName>
</protein>